<dbReference type="EMBL" id="JAINUF010000018">
    <property type="protein sequence ID" value="KAJ8337537.1"/>
    <property type="molecule type" value="Genomic_DNA"/>
</dbReference>
<evidence type="ECO:0000313" key="2">
    <source>
        <dbReference type="Proteomes" id="UP001152622"/>
    </source>
</evidence>
<protein>
    <submittedName>
        <fullName evidence="1">Uncharacterized protein</fullName>
    </submittedName>
</protein>
<sequence length="91" mass="10153">MFYVLEFTALRSTRASGPPAHHHPLPTNPCSSMHRRPAGLAFRRCLHFKLAAPRPAYRPQYPSVRLKSVLLGQSDLTPGFGLRFEPQGIGD</sequence>
<comment type="caution">
    <text evidence="1">The sequence shown here is derived from an EMBL/GenBank/DDBJ whole genome shotgun (WGS) entry which is preliminary data.</text>
</comment>
<name>A0A9Q1EEX7_SYNKA</name>
<dbReference type="AlphaFoldDB" id="A0A9Q1EEX7"/>
<proteinExistence type="predicted"/>
<reference evidence="1" key="1">
    <citation type="journal article" date="2023" name="Science">
        <title>Genome structures resolve the early diversification of teleost fishes.</title>
        <authorList>
            <person name="Parey E."/>
            <person name="Louis A."/>
            <person name="Montfort J."/>
            <person name="Bouchez O."/>
            <person name="Roques C."/>
            <person name="Iampietro C."/>
            <person name="Lluch J."/>
            <person name="Castinel A."/>
            <person name="Donnadieu C."/>
            <person name="Desvignes T."/>
            <person name="Floi Bucao C."/>
            <person name="Jouanno E."/>
            <person name="Wen M."/>
            <person name="Mejri S."/>
            <person name="Dirks R."/>
            <person name="Jansen H."/>
            <person name="Henkel C."/>
            <person name="Chen W.J."/>
            <person name="Zahm M."/>
            <person name="Cabau C."/>
            <person name="Klopp C."/>
            <person name="Thompson A.W."/>
            <person name="Robinson-Rechavi M."/>
            <person name="Braasch I."/>
            <person name="Lecointre G."/>
            <person name="Bobe J."/>
            <person name="Postlethwait J.H."/>
            <person name="Berthelot C."/>
            <person name="Roest Crollius H."/>
            <person name="Guiguen Y."/>
        </authorList>
    </citation>
    <scope>NUCLEOTIDE SEQUENCE</scope>
    <source>
        <strain evidence="1">WJC10195</strain>
    </source>
</reference>
<accession>A0A9Q1EEX7</accession>
<gene>
    <name evidence="1" type="ORF">SKAU_G00365030</name>
</gene>
<organism evidence="1 2">
    <name type="scientific">Synaphobranchus kaupii</name>
    <name type="common">Kaup's arrowtooth eel</name>
    <dbReference type="NCBI Taxonomy" id="118154"/>
    <lineage>
        <taxon>Eukaryota</taxon>
        <taxon>Metazoa</taxon>
        <taxon>Chordata</taxon>
        <taxon>Craniata</taxon>
        <taxon>Vertebrata</taxon>
        <taxon>Euteleostomi</taxon>
        <taxon>Actinopterygii</taxon>
        <taxon>Neopterygii</taxon>
        <taxon>Teleostei</taxon>
        <taxon>Anguilliformes</taxon>
        <taxon>Synaphobranchidae</taxon>
        <taxon>Synaphobranchus</taxon>
    </lineage>
</organism>
<keyword evidence="2" id="KW-1185">Reference proteome</keyword>
<dbReference type="Proteomes" id="UP001152622">
    <property type="component" value="Chromosome 18"/>
</dbReference>
<evidence type="ECO:0000313" key="1">
    <source>
        <dbReference type="EMBL" id="KAJ8337537.1"/>
    </source>
</evidence>